<dbReference type="OrthoDB" id="3431997at2759"/>
<dbReference type="AlphaFoldDB" id="A0A8H8BVE2"/>
<name>A0A8H8BVE2_9HELO</name>
<sequence>MRSGEYKTAQHSHFVASITQETRAIQDGRRKLLSVYIRPVPGSWIGINNQTTIQFLRTSSRSHFDSMSTKTFTVGLANRSHTKAIITPTDSSIPKYELDLSWFTKELFTKSTKQSIVMRSASTTSSSTSDDSAGPSTPILGSCVLPFVSLSQPIQLCFGDPDSKSAVWESIFCRETLKSNGFELNIDLGGTFGRRTFDWKRTHAIEGMGALKRELDYLHLKMVERETGRVLARFKHHCWYGQKRGELEIEEYEGGEGWEVVVVLSGMAVLEYLRKLSGYSF</sequence>
<dbReference type="Proteomes" id="UP000664132">
    <property type="component" value="Unassembled WGS sequence"/>
</dbReference>
<dbReference type="EMBL" id="JAFJYH010000014">
    <property type="protein sequence ID" value="KAG4425078.1"/>
    <property type="molecule type" value="Genomic_DNA"/>
</dbReference>
<evidence type="ECO:0000313" key="1">
    <source>
        <dbReference type="EMBL" id="KAG4425078.1"/>
    </source>
</evidence>
<proteinExistence type="predicted"/>
<evidence type="ECO:0000313" key="2">
    <source>
        <dbReference type="Proteomes" id="UP000664132"/>
    </source>
</evidence>
<comment type="caution">
    <text evidence="1">The sequence shown here is derived from an EMBL/GenBank/DDBJ whole genome shotgun (WGS) entry which is preliminary data.</text>
</comment>
<organism evidence="1 2">
    <name type="scientific">Cadophora malorum</name>
    <dbReference type="NCBI Taxonomy" id="108018"/>
    <lineage>
        <taxon>Eukaryota</taxon>
        <taxon>Fungi</taxon>
        <taxon>Dikarya</taxon>
        <taxon>Ascomycota</taxon>
        <taxon>Pezizomycotina</taxon>
        <taxon>Leotiomycetes</taxon>
        <taxon>Helotiales</taxon>
        <taxon>Ploettnerulaceae</taxon>
        <taxon>Cadophora</taxon>
    </lineage>
</organism>
<reference evidence="1" key="1">
    <citation type="submission" date="2021-02" db="EMBL/GenBank/DDBJ databases">
        <title>Genome sequence Cadophora malorum strain M34.</title>
        <authorList>
            <person name="Stefanovic E."/>
            <person name="Vu D."/>
            <person name="Scully C."/>
            <person name="Dijksterhuis J."/>
            <person name="Roader J."/>
            <person name="Houbraken J."/>
        </authorList>
    </citation>
    <scope>NUCLEOTIDE SEQUENCE</scope>
    <source>
        <strain evidence="1">M34</strain>
    </source>
</reference>
<keyword evidence="2" id="KW-1185">Reference proteome</keyword>
<protein>
    <submittedName>
        <fullName evidence="1">Uncharacterized protein</fullName>
    </submittedName>
</protein>
<accession>A0A8H8BVE2</accession>
<gene>
    <name evidence="1" type="ORF">IFR04_001848</name>
</gene>